<dbReference type="EMBL" id="JAYMYQ010000010">
    <property type="protein sequence ID" value="KAK7307966.1"/>
    <property type="molecule type" value="Genomic_DNA"/>
</dbReference>
<dbReference type="AlphaFoldDB" id="A0AAN9K181"/>
<sequence length="67" mass="7243">MARVNLLRVSDVPVGLMGSETDFPMMVQDNHLYSPKLELNRVQAIAPCAGAALLSCGLSVIFMENHA</sequence>
<dbReference type="Proteomes" id="UP001367508">
    <property type="component" value="Unassembled WGS sequence"/>
</dbReference>
<evidence type="ECO:0000313" key="2">
    <source>
        <dbReference type="Proteomes" id="UP001367508"/>
    </source>
</evidence>
<evidence type="ECO:0000313" key="1">
    <source>
        <dbReference type="EMBL" id="KAK7307966.1"/>
    </source>
</evidence>
<gene>
    <name evidence="1" type="ORF">VNO77_41480</name>
</gene>
<accession>A0AAN9K181</accession>
<name>A0AAN9K181_CANGL</name>
<reference evidence="1 2" key="1">
    <citation type="submission" date="2024-01" db="EMBL/GenBank/DDBJ databases">
        <title>The genomes of 5 underutilized Papilionoideae crops provide insights into root nodulation and disease resistanc.</title>
        <authorList>
            <person name="Jiang F."/>
        </authorList>
    </citation>
    <scope>NUCLEOTIDE SEQUENCE [LARGE SCALE GENOMIC DNA]</scope>
    <source>
        <strain evidence="1">LVBAO_FW01</strain>
        <tissue evidence="1">Leaves</tissue>
    </source>
</reference>
<protein>
    <submittedName>
        <fullName evidence="1">Uncharacterized protein</fullName>
    </submittedName>
</protein>
<comment type="caution">
    <text evidence="1">The sequence shown here is derived from an EMBL/GenBank/DDBJ whole genome shotgun (WGS) entry which is preliminary data.</text>
</comment>
<keyword evidence="2" id="KW-1185">Reference proteome</keyword>
<organism evidence="1 2">
    <name type="scientific">Canavalia gladiata</name>
    <name type="common">Sword bean</name>
    <name type="synonym">Dolichos gladiatus</name>
    <dbReference type="NCBI Taxonomy" id="3824"/>
    <lineage>
        <taxon>Eukaryota</taxon>
        <taxon>Viridiplantae</taxon>
        <taxon>Streptophyta</taxon>
        <taxon>Embryophyta</taxon>
        <taxon>Tracheophyta</taxon>
        <taxon>Spermatophyta</taxon>
        <taxon>Magnoliopsida</taxon>
        <taxon>eudicotyledons</taxon>
        <taxon>Gunneridae</taxon>
        <taxon>Pentapetalae</taxon>
        <taxon>rosids</taxon>
        <taxon>fabids</taxon>
        <taxon>Fabales</taxon>
        <taxon>Fabaceae</taxon>
        <taxon>Papilionoideae</taxon>
        <taxon>50 kb inversion clade</taxon>
        <taxon>NPAAA clade</taxon>
        <taxon>indigoferoid/millettioid clade</taxon>
        <taxon>Phaseoleae</taxon>
        <taxon>Canavalia</taxon>
    </lineage>
</organism>
<proteinExistence type="predicted"/>